<name>A0ABW5PFR8_9BACL</name>
<feature type="transmembrane region" description="Helical" evidence="1">
    <location>
        <begin position="166"/>
        <end position="186"/>
    </location>
</feature>
<gene>
    <name evidence="2" type="ORF">ACFSUF_15425</name>
</gene>
<reference evidence="3" key="1">
    <citation type="journal article" date="2019" name="Int. J. Syst. Evol. Microbiol.">
        <title>The Global Catalogue of Microorganisms (GCM) 10K type strain sequencing project: providing services to taxonomists for standard genome sequencing and annotation.</title>
        <authorList>
            <consortium name="The Broad Institute Genomics Platform"/>
            <consortium name="The Broad Institute Genome Sequencing Center for Infectious Disease"/>
            <person name="Wu L."/>
            <person name="Ma J."/>
        </authorList>
    </citation>
    <scope>NUCLEOTIDE SEQUENCE [LARGE SCALE GENOMIC DNA]</scope>
    <source>
        <strain evidence="3">KCTC 3950</strain>
    </source>
</reference>
<organism evidence="2 3">
    <name type="scientific">Paenibacillus gansuensis</name>
    <dbReference type="NCBI Taxonomy" id="306542"/>
    <lineage>
        <taxon>Bacteria</taxon>
        <taxon>Bacillati</taxon>
        <taxon>Bacillota</taxon>
        <taxon>Bacilli</taxon>
        <taxon>Bacillales</taxon>
        <taxon>Paenibacillaceae</taxon>
        <taxon>Paenibacillus</taxon>
    </lineage>
</organism>
<keyword evidence="3" id="KW-1185">Reference proteome</keyword>
<feature type="transmembrane region" description="Helical" evidence="1">
    <location>
        <begin position="192"/>
        <end position="212"/>
    </location>
</feature>
<feature type="transmembrane region" description="Helical" evidence="1">
    <location>
        <begin position="118"/>
        <end position="140"/>
    </location>
</feature>
<feature type="transmembrane region" description="Helical" evidence="1">
    <location>
        <begin position="61"/>
        <end position="78"/>
    </location>
</feature>
<keyword evidence="1" id="KW-1133">Transmembrane helix</keyword>
<dbReference type="EMBL" id="JBHUME010000009">
    <property type="protein sequence ID" value="MFD2613806.1"/>
    <property type="molecule type" value="Genomic_DNA"/>
</dbReference>
<comment type="caution">
    <text evidence="2">The sequence shown here is derived from an EMBL/GenBank/DDBJ whole genome shotgun (WGS) entry which is preliminary data.</text>
</comment>
<evidence type="ECO:0000256" key="1">
    <source>
        <dbReference type="SAM" id="Phobius"/>
    </source>
</evidence>
<feature type="transmembrane region" description="Helical" evidence="1">
    <location>
        <begin position="85"/>
        <end position="106"/>
    </location>
</feature>
<protein>
    <submittedName>
        <fullName evidence="2">Uncharacterized protein</fullName>
    </submittedName>
</protein>
<dbReference type="Proteomes" id="UP001597541">
    <property type="component" value="Unassembled WGS sequence"/>
</dbReference>
<evidence type="ECO:0000313" key="3">
    <source>
        <dbReference type="Proteomes" id="UP001597541"/>
    </source>
</evidence>
<evidence type="ECO:0000313" key="2">
    <source>
        <dbReference type="EMBL" id="MFD2613806.1"/>
    </source>
</evidence>
<feature type="transmembrane region" description="Helical" evidence="1">
    <location>
        <begin position="32"/>
        <end position="49"/>
    </location>
</feature>
<dbReference type="RefSeq" id="WP_377603989.1">
    <property type="nucleotide sequence ID" value="NZ_JBHUME010000009.1"/>
</dbReference>
<keyword evidence="1" id="KW-0472">Membrane</keyword>
<keyword evidence="1" id="KW-0812">Transmembrane</keyword>
<feature type="transmembrane region" description="Helical" evidence="1">
    <location>
        <begin position="6"/>
        <end position="25"/>
    </location>
</feature>
<sequence>MEFITFYIFSLMEHTSLFVFMLTFFRFNTRDYIRDLILAGAVISFLSYVNRSLPEVSSFDFYIQLVVTLIFLLIILRIQLFSAILMLLLGMGAIIIIQLLLTYAYITAGITLTAENNTSIQTISIQVLSCIILLGGSYFMHRRGWGVTYIGDDSRKKIKLHKINKSLLILFAVFILSGGLAFYFWMADMLEYQAIPASIFMISIIRIVYLAIKKEFDK</sequence>
<accession>A0ABW5PFR8</accession>
<proteinExistence type="predicted"/>